<dbReference type="Gene3D" id="3.40.250.10">
    <property type="entry name" value="Rhodanese-like domain"/>
    <property type="match status" value="1"/>
</dbReference>
<dbReference type="EMBL" id="JAAXOQ010000020">
    <property type="protein sequence ID" value="NKY19648.1"/>
    <property type="molecule type" value="Genomic_DNA"/>
</dbReference>
<dbReference type="SMART" id="SM00450">
    <property type="entry name" value="RHOD"/>
    <property type="match status" value="1"/>
</dbReference>
<dbReference type="Proteomes" id="UP000582646">
    <property type="component" value="Unassembled WGS sequence"/>
</dbReference>
<dbReference type="Pfam" id="PF00581">
    <property type="entry name" value="Rhodanese"/>
    <property type="match status" value="1"/>
</dbReference>
<dbReference type="CDD" id="cd00158">
    <property type="entry name" value="RHOD"/>
    <property type="match status" value="1"/>
</dbReference>
<keyword evidence="3" id="KW-1185">Reference proteome</keyword>
<dbReference type="AlphaFoldDB" id="A0A846X2B8"/>
<comment type="caution">
    <text evidence="2">The sequence shown here is derived from an EMBL/GenBank/DDBJ whole genome shotgun (WGS) entry which is preliminary data.</text>
</comment>
<dbReference type="PROSITE" id="PS50206">
    <property type="entry name" value="RHODANESE_3"/>
    <property type="match status" value="1"/>
</dbReference>
<dbReference type="PANTHER" id="PTHR43031">
    <property type="entry name" value="FAD-DEPENDENT OXIDOREDUCTASE"/>
    <property type="match status" value="1"/>
</dbReference>
<dbReference type="InterPro" id="IPR001763">
    <property type="entry name" value="Rhodanese-like_dom"/>
</dbReference>
<proteinExistence type="predicted"/>
<feature type="domain" description="Rhodanese" evidence="1">
    <location>
        <begin position="21"/>
        <end position="108"/>
    </location>
</feature>
<evidence type="ECO:0000313" key="2">
    <source>
        <dbReference type="EMBL" id="NKY19648.1"/>
    </source>
</evidence>
<dbReference type="SUPFAM" id="SSF52821">
    <property type="entry name" value="Rhodanese/Cell cycle control phosphatase"/>
    <property type="match status" value="1"/>
</dbReference>
<sequence>MTDYSGDGPIPVDALPADVAAASTITLLDVREQDEWDLGHAPGAQHIPLAELPVRFAELDLDSEVLVICRGGGRSEQAVRYLETVGIEAVVVDGGMIAWASSERPVVRADGTPGAV</sequence>
<organism evidence="2 3">
    <name type="scientific">Tsukamurella spumae</name>
    <dbReference type="NCBI Taxonomy" id="44753"/>
    <lineage>
        <taxon>Bacteria</taxon>
        <taxon>Bacillati</taxon>
        <taxon>Actinomycetota</taxon>
        <taxon>Actinomycetes</taxon>
        <taxon>Mycobacteriales</taxon>
        <taxon>Tsukamurellaceae</taxon>
        <taxon>Tsukamurella</taxon>
    </lineage>
</organism>
<name>A0A846X2B8_9ACTN</name>
<dbReference type="InterPro" id="IPR036873">
    <property type="entry name" value="Rhodanese-like_dom_sf"/>
</dbReference>
<gene>
    <name evidence="2" type="ORF">HF999_14890</name>
</gene>
<dbReference type="RefSeq" id="WP_168546642.1">
    <property type="nucleotide sequence ID" value="NZ_BAAAKS010000020.1"/>
</dbReference>
<reference evidence="2 3" key="1">
    <citation type="submission" date="2020-04" db="EMBL/GenBank/DDBJ databases">
        <title>MicrobeNet Type strains.</title>
        <authorList>
            <person name="Nicholson A.C."/>
        </authorList>
    </citation>
    <scope>NUCLEOTIDE SEQUENCE [LARGE SCALE GENOMIC DNA]</scope>
    <source>
        <strain evidence="2 3">DSM 44113</strain>
    </source>
</reference>
<dbReference type="InterPro" id="IPR050229">
    <property type="entry name" value="GlpE_sulfurtransferase"/>
</dbReference>
<evidence type="ECO:0000259" key="1">
    <source>
        <dbReference type="PROSITE" id="PS50206"/>
    </source>
</evidence>
<accession>A0A846X2B8</accession>
<dbReference type="PANTHER" id="PTHR43031:SF17">
    <property type="entry name" value="SULFURTRANSFERASE YTWF-RELATED"/>
    <property type="match status" value="1"/>
</dbReference>
<evidence type="ECO:0000313" key="3">
    <source>
        <dbReference type="Proteomes" id="UP000582646"/>
    </source>
</evidence>
<protein>
    <submittedName>
        <fullName evidence="2">Rhodanese-like domain-containing protein</fullName>
    </submittedName>
</protein>